<keyword evidence="1" id="KW-0560">Oxidoreductase</keyword>
<accession>A0ABV6HRB0</accession>
<dbReference type="SUPFAM" id="SSF82784">
    <property type="entry name" value="OsmC-like"/>
    <property type="match status" value="1"/>
</dbReference>
<dbReference type="InterPro" id="IPR036102">
    <property type="entry name" value="OsmC/Ohrsf"/>
</dbReference>
<keyword evidence="1" id="KW-0575">Peroxidase</keyword>
<dbReference type="EMBL" id="JBHLWO010000006">
    <property type="protein sequence ID" value="MFC0321420.1"/>
    <property type="molecule type" value="Genomic_DNA"/>
</dbReference>
<keyword evidence="2" id="KW-1185">Reference proteome</keyword>
<evidence type="ECO:0000313" key="2">
    <source>
        <dbReference type="Proteomes" id="UP001589774"/>
    </source>
</evidence>
<dbReference type="GO" id="GO:0004601">
    <property type="term" value="F:peroxidase activity"/>
    <property type="evidence" value="ECO:0007669"/>
    <property type="project" value="UniProtKB-KW"/>
</dbReference>
<dbReference type="PANTHER" id="PTHR39624">
    <property type="entry name" value="PROTEIN INVOLVED IN RIMO-MEDIATED BETA-METHYLTHIOLATION OF RIBOSOMAL PROTEIN S12 YCAO"/>
    <property type="match status" value="1"/>
</dbReference>
<dbReference type="Proteomes" id="UP001589774">
    <property type="component" value="Unassembled WGS sequence"/>
</dbReference>
<dbReference type="PANTHER" id="PTHR39624:SF2">
    <property type="entry name" value="OSMC-LIKE PROTEIN"/>
    <property type="match status" value="1"/>
</dbReference>
<sequence length="137" mass="14974">MTTVRTTYLGDLRTEAIHLQSQSKIITDAPVDNQGKGEAFSPTDLLAASLTSCMLTIMGIAAQAHEISLGKIEAATTKIMQSNPRKIAEIQVVLNFADNVNYSDHDQSILQKAAETCPVYLSLHPDIKKTLTFNWPS</sequence>
<dbReference type="InterPro" id="IPR003718">
    <property type="entry name" value="OsmC/Ohr_fam"/>
</dbReference>
<dbReference type="InterPro" id="IPR015946">
    <property type="entry name" value="KH_dom-like_a/b"/>
</dbReference>
<reference evidence="1 2" key="1">
    <citation type="submission" date="2024-09" db="EMBL/GenBank/DDBJ databases">
        <authorList>
            <person name="Sun Q."/>
            <person name="Mori K."/>
        </authorList>
    </citation>
    <scope>NUCLEOTIDE SEQUENCE [LARGE SCALE GENOMIC DNA]</scope>
    <source>
        <strain evidence="1 2">CCM 7765</strain>
    </source>
</reference>
<dbReference type="Pfam" id="PF02566">
    <property type="entry name" value="OsmC"/>
    <property type="match status" value="1"/>
</dbReference>
<comment type="caution">
    <text evidence="1">The sequence shown here is derived from an EMBL/GenBank/DDBJ whole genome shotgun (WGS) entry which is preliminary data.</text>
</comment>
<evidence type="ECO:0000313" key="1">
    <source>
        <dbReference type="EMBL" id="MFC0321420.1"/>
    </source>
</evidence>
<dbReference type="EC" id="1.11.1.-" evidence="1"/>
<name>A0ABV6HRB0_9SPHI</name>
<dbReference type="Gene3D" id="3.30.300.20">
    <property type="match status" value="1"/>
</dbReference>
<proteinExistence type="predicted"/>
<organism evidence="1 2">
    <name type="scientific">Olivibacter oleidegradans</name>
    <dbReference type="NCBI Taxonomy" id="760123"/>
    <lineage>
        <taxon>Bacteria</taxon>
        <taxon>Pseudomonadati</taxon>
        <taxon>Bacteroidota</taxon>
        <taxon>Sphingobacteriia</taxon>
        <taxon>Sphingobacteriales</taxon>
        <taxon>Sphingobacteriaceae</taxon>
        <taxon>Olivibacter</taxon>
    </lineage>
</organism>
<protein>
    <submittedName>
        <fullName evidence="1">OsmC family protein</fullName>
        <ecNumber evidence="1">1.11.1.-</ecNumber>
    </submittedName>
</protein>
<dbReference type="RefSeq" id="WP_130858585.1">
    <property type="nucleotide sequence ID" value="NZ_JBHLWO010000006.1"/>
</dbReference>
<gene>
    <name evidence="1" type="ORF">ACFFI0_24090</name>
</gene>